<evidence type="ECO:0000313" key="13">
    <source>
        <dbReference type="Proteomes" id="UP000250086"/>
    </source>
</evidence>
<dbReference type="EMBL" id="UAPV01000001">
    <property type="protein sequence ID" value="SPT69494.1"/>
    <property type="molecule type" value="Genomic_DNA"/>
</dbReference>
<evidence type="ECO:0000256" key="3">
    <source>
        <dbReference type="ARBA" id="ARBA00006929"/>
    </source>
</evidence>
<evidence type="ECO:0000256" key="6">
    <source>
        <dbReference type="ARBA" id="ARBA00023136"/>
    </source>
</evidence>
<evidence type="ECO:0000256" key="10">
    <source>
        <dbReference type="ARBA" id="ARBA00023288"/>
    </source>
</evidence>
<comment type="similarity">
    <text evidence="3 11">Belongs to the FlgH family.</text>
</comment>
<dbReference type="PANTHER" id="PTHR34933">
    <property type="entry name" value="FLAGELLAR L-RING PROTEIN"/>
    <property type="match status" value="1"/>
</dbReference>
<keyword evidence="13" id="KW-1185">Reference proteome</keyword>
<dbReference type="AlphaFoldDB" id="A0A2X0V4Q6"/>
<dbReference type="InterPro" id="IPR000527">
    <property type="entry name" value="Flag_Lring"/>
</dbReference>
<evidence type="ECO:0000313" key="12">
    <source>
        <dbReference type="EMBL" id="SPT69494.1"/>
    </source>
</evidence>
<keyword evidence="6 11" id="KW-0472">Membrane</keyword>
<evidence type="ECO:0000256" key="11">
    <source>
        <dbReference type="HAMAP-Rule" id="MF_00415"/>
    </source>
</evidence>
<name>A0A2X0V4Q6_9GAMM</name>
<comment type="subcellular location">
    <subcellularLocation>
        <location evidence="11">Cell outer membrane</location>
        <topology evidence="11">Lipid-anchor</topology>
    </subcellularLocation>
    <subcellularLocation>
        <location evidence="11">Bacterial flagellum basal body</location>
    </subcellularLocation>
    <subcellularLocation>
        <location evidence="2">Membrane</location>
        <topology evidence="2">Lipid-anchor</topology>
    </subcellularLocation>
</comment>
<dbReference type="PANTHER" id="PTHR34933:SF1">
    <property type="entry name" value="FLAGELLAR L-RING PROTEIN"/>
    <property type="match status" value="1"/>
</dbReference>
<evidence type="ECO:0000256" key="9">
    <source>
        <dbReference type="ARBA" id="ARBA00023237"/>
    </source>
</evidence>
<accession>A0A2X0V4Q6</accession>
<dbReference type="Pfam" id="PF02107">
    <property type="entry name" value="FlgH"/>
    <property type="match status" value="1"/>
</dbReference>
<dbReference type="HAMAP" id="MF_00415">
    <property type="entry name" value="FlgH"/>
    <property type="match status" value="1"/>
</dbReference>
<dbReference type="RefSeq" id="WP_113743659.1">
    <property type="nucleotide sequence ID" value="NZ_UAPV01000001.1"/>
</dbReference>
<evidence type="ECO:0000256" key="1">
    <source>
        <dbReference type="ARBA" id="ARBA00002591"/>
    </source>
</evidence>
<comment type="function">
    <text evidence="1 11">Assembles around the rod to form the L-ring and probably protects the motor/basal body from shearing forces during rotation.</text>
</comment>
<gene>
    <name evidence="11 12" type="primary">flgH</name>
    <name evidence="12" type="ORF">NCTC13093_00871</name>
</gene>
<keyword evidence="5 11" id="KW-0732">Signal</keyword>
<reference evidence="12 13" key="1">
    <citation type="submission" date="2018-06" db="EMBL/GenBank/DDBJ databases">
        <authorList>
            <consortium name="Pathogen Informatics"/>
            <person name="Doyle S."/>
        </authorList>
    </citation>
    <scope>NUCLEOTIDE SEQUENCE [LARGE SCALE GENOMIC DNA]</scope>
    <source>
        <strain evidence="12 13">NCTC13093</strain>
    </source>
</reference>
<dbReference type="PROSITE" id="PS51257">
    <property type="entry name" value="PROKAR_LIPOPROTEIN"/>
    <property type="match status" value="1"/>
</dbReference>
<evidence type="ECO:0000256" key="5">
    <source>
        <dbReference type="ARBA" id="ARBA00022729"/>
    </source>
</evidence>
<dbReference type="GO" id="GO:0003774">
    <property type="term" value="F:cytoskeletal motor activity"/>
    <property type="evidence" value="ECO:0007669"/>
    <property type="project" value="InterPro"/>
</dbReference>
<dbReference type="GO" id="GO:0009279">
    <property type="term" value="C:cell outer membrane"/>
    <property type="evidence" value="ECO:0007669"/>
    <property type="project" value="UniProtKB-SubCell"/>
</dbReference>
<evidence type="ECO:0000256" key="7">
    <source>
        <dbReference type="ARBA" id="ARBA00023139"/>
    </source>
</evidence>
<keyword evidence="9 11" id="KW-0998">Cell outer membrane</keyword>
<dbReference type="Proteomes" id="UP000250086">
    <property type="component" value="Unassembled WGS sequence"/>
</dbReference>
<sequence length="230" mass="24292">MKAEKLLIIAFAGTLGLTGCSLDSFGPQPDDPAYAPSMPNEDITNAVPTGSLFNPYSSNNGLYTDTRAHKVGDLISVILDEQTSASKGAGTTLNKNNAMNLGGISIGGHQVSILGNKPSIGLNSSSDFKGSSNASQSNSLSGQISVSVIRVLSNGNLMVRGEKWLMLNNGNEYVRVTGVVRSEDVSSDNTISSQRIANARIQYGGTGDFASTQERGWLSKFFNSALNIFF</sequence>
<protein>
    <recommendedName>
        <fullName evidence="11">Flagellar L-ring protein</fullName>
    </recommendedName>
    <alternativeName>
        <fullName evidence="11">Basal body L-ring protein</fullName>
    </alternativeName>
</protein>
<dbReference type="GO" id="GO:0009427">
    <property type="term" value="C:bacterial-type flagellum basal body, distal rod, L ring"/>
    <property type="evidence" value="ECO:0007669"/>
    <property type="project" value="InterPro"/>
</dbReference>
<proteinExistence type="inferred from homology"/>
<comment type="subunit">
    <text evidence="4 11">The basal body constitutes a major portion of the flagellar organelle and consists of four rings (L,P,S, and M) mounted on a central rod.</text>
</comment>
<evidence type="ECO:0000256" key="2">
    <source>
        <dbReference type="ARBA" id="ARBA00004635"/>
    </source>
</evidence>
<evidence type="ECO:0000256" key="4">
    <source>
        <dbReference type="ARBA" id="ARBA00011439"/>
    </source>
</evidence>
<keyword evidence="10 11" id="KW-0449">Lipoprotein</keyword>
<dbReference type="PRINTS" id="PR01008">
    <property type="entry name" value="FLGLRINGFLGH"/>
</dbReference>
<keyword evidence="7" id="KW-0564">Palmitate</keyword>
<organism evidence="12 13">
    <name type="scientific">Anaerobiospirillum thomasii</name>
    <dbReference type="NCBI Taxonomy" id="179995"/>
    <lineage>
        <taxon>Bacteria</taxon>
        <taxon>Pseudomonadati</taxon>
        <taxon>Pseudomonadota</taxon>
        <taxon>Gammaproteobacteria</taxon>
        <taxon>Aeromonadales</taxon>
        <taxon>Succinivibrionaceae</taxon>
        <taxon>Anaerobiospirillum</taxon>
    </lineage>
</organism>
<evidence type="ECO:0000256" key="8">
    <source>
        <dbReference type="ARBA" id="ARBA00023143"/>
    </source>
</evidence>
<dbReference type="GO" id="GO:0071973">
    <property type="term" value="P:bacterial-type flagellum-dependent cell motility"/>
    <property type="evidence" value="ECO:0007669"/>
    <property type="project" value="InterPro"/>
</dbReference>
<keyword evidence="8 11" id="KW-0975">Bacterial flagellum</keyword>